<dbReference type="EMBL" id="JWZX01003203">
    <property type="protein sequence ID" value="KOO23318.1"/>
    <property type="molecule type" value="Genomic_DNA"/>
</dbReference>
<organism evidence="3 4">
    <name type="scientific">Chrysochromulina tobinii</name>
    <dbReference type="NCBI Taxonomy" id="1460289"/>
    <lineage>
        <taxon>Eukaryota</taxon>
        <taxon>Haptista</taxon>
        <taxon>Haptophyta</taxon>
        <taxon>Prymnesiophyceae</taxon>
        <taxon>Prymnesiales</taxon>
        <taxon>Chrysochromulinaceae</taxon>
        <taxon>Chrysochromulina</taxon>
    </lineage>
</organism>
<feature type="region of interest" description="Disordered" evidence="2">
    <location>
        <begin position="1288"/>
        <end position="1313"/>
    </location>
</feature>
<dbReference type="SMART" id="SM00368">
    <property type="entry name" value="LRR_RI"/>
    <property type="match status" value="6"/>
</dbReference>
<evidence type="ECO:0000256" key="2">
    <source>
        <dbReference type="SAM" id="MobiDB-lite"/>
    </source>
</evidence>
<dbReference type="InterPro" id="IPR001611">
    <property type="entry name" value="Leu-rich_rpt"/>
</dbReference>
<dbReference type="Gene3D" id="3.80.10.10">
    <property type="entry name" value="Ribonuclease Inhibitor"/>
    <property type="match status" value="3"/>
</dbReference>
<dbReference type="InterPro" id="IPR035965">
    <property type="entry name" value="PAS-like_dom_sf"/>
</dbReference>
<accession>A0A0M0JAR5</accession>
<gene>
    <name evidence="3" type="ORF">Ctob_000222</name>
</gene>
<dbReference type="PANTHER" id="PTHR24111:SF0">
    <property type="entry name" value="LEUCINE-RICH REPEAT-CONTAINING PROTEIN"/>
    <property type="match status" value="1"/>
</dbReference>
<comment type="caution">
    <text evidence="3">The sequence shown here is derived from an EMBL/GenBank/DDBJ whole genome shotgun (WGS) entry which is preliminary data.</text>
</comment>
<evidence type="ECO:0000313" key="4">
    <source>
        <dbReference type="Proteomes" id="UP000037460"/>
    </source>
</evidence>
<proteinExistence type="predicted"/>
<name>A0A0M0JAR5_9EUKA</name>
<dbReference type="InterPro" id="IPR052201">
    <property type="entry name" value="LRR-containing_regulator"/>
</dbReference>
<sequence>MPPKPTAGSGFAAAKAATALKLSAKAATASKGKQPGRSLDDELAAAWMVAPTQGEETCSCSQPSLAALSLSTELAAKLNEQPADMQQAARNLLELLMATSAGVHASVLRWESLNETSGCRVCWLRVTALGEHPSLIRLGRVALVRAETARATRLEPSRHLPTAISPVLVHPPLAAQRCDLPLASWRSLEPSRCTEDGGLLQTWADRLAAYLKASASHAQHSEAALYSVLEELWDLDGPLARLAGTTAERTATSKAWLAARLGTLTHELSQQLLPGLKDTRREALTTALHAPLLSELSKCIALKELATVLPPGQQLAWGSQPEWFEQSELSQLARDERSEPVRALLEALAALVTAGAGGGGAGGKGTGKGGNKSLGALLAQAIGAAGGEGGKGGASGEDQGTTWLALWKPTVAAHHGALNQAASLLLDVKGRWWLADAPTDTSRRADLWEDAAGVVVAMVLEAAPAASMAADEVLACIDAIVPTTPTAAMELWTPLQVPIGGSQMARRLIKLVEEVLVNSTRHAARVCSGRAPSSARQPADLHPLPWRLALLTTALRAVRSPRLCSVAKKAAWHLVVRCASAALLDLRRPPATTPPEDARALEEVVVREQRLSLACVQPLALRAVAGGMSADAADISATSDATATDSSTATSEETVAYIDIEGALLTSSGGRFGREFDDVLSSFRFDELDGAHHLAHRAPSTFDEISSYEMAFSAVGSAFTSLHSKLHTLKPRLAELAALLLGGALGGAGSTAKAEQLLAALTDDVVTKLLKDEAEAVLSTALEALQQGVSDARRWCAAHAKAAQAKLIVTERLVNAIASSAHAAAVCKSRQGETLRSGYRGPRFDSGQPLAVLDRSQAPRDVLDRSQAPFVWREARVVHGGPILAAIDAQGRVVTWGARAEQLTGLPAKAAHGQPWASVLLAGTDDMIMDSESHANKVLAGEAEGNAYVSICTPIRDAHGNPTVVAPMLIRPVTSAEHGALLTAAAAAVVLEAATDIALLSVYDGGERLAGGTARARQLEMSLEPFNHAPRLLSMAAFDKQLRLFMQGMQMELGCVYDPVDGTARPAGMEPVPVTLAANAPMVAGNGTAPAPPSLKDVTDARALWDQLQAAHRANLANSEHASRQPVGAVVSGRIGAGKSTFLRQLGLRGCSTFLNLDAAAAATALVPLLVPVPQLARLLRSKPAAFASAWNHAAAFVTLAIEGELTQLTLRQCLMQRRCVVLLDGVSDGGLVGENERAILEHVVHVLVPQGHAVVATIRDEAIPADGSSSNVRADGCARADDPRMQALTTAPPFGADDPRTADGHSPNAEPFRLSRSARLPWLQLRTRDGKAQRAYLKSLLQGNQSRLFDATALLHAAEQAALDDVQGLGEAAAEEAANEFASPLLLACLAAGVSPRTDRSTGTAATFKPPDSVGALLSAAVDRMLRAADQVQRAWPLNPQTFQAQRAACEAIALAAHLKGAPKPAPLQLPQAKLLAAEALSHGLWPATMPKPWAWGAWWRGVSRLGSDERLRDQFGAALFSASRADELKLEGVRGDSVAAASALLLMSRHAAAHAKQWRLRTETLIDVMETIEEQGKAAAVEAGERRLVGLGLGGLPLAGFAVLCALLVGEANTTALDVSKNALSPPLAEALCRALVRAGSGVRRLRLERCTLGAEGVCRACAALQGRPPLIDVDLSHNGIGGLAAVKAIACLLSQSPLERLVLTSNPLGQPLAGSDETPETALEAIKTLASALANSKSLKELQLRDAGLGPSACAPLGAALAEHRSLETLSLWKNRLGASGGGAAFVAAMKLNGSLTCLDLRGNHLDDECGVALAGYLARRTKLATLLVSDNALLPAAAKALAKSWAENSVLTALDVRGNQLDADALKALKAARVAAAKKHAGAVELLVDEVEG</sequence>
<dbReference type="Pfam" id="PF13516">
    <property type="entry name" value="LRR_6"/>
    <property type="match status" value="2"/>
</dbReference>
<dbReference type="PANTHER" id="PTHR24111">
    <property type="entry name" value="LEUCINE-RICH REPEAT-CONTAINING PROTEIN 34"/>
    <property type="match status" value="1"/>
</dbReference>
<reference evidence="4" key="1">
    <citation type="journal article" date="2015" name="PLoS Genet.">
        <title>Genome Sequence and Transcriptome Analyses of Chrysochromulina tobin: Metabolic Tools for Enhanced Algal Fitness in the Prominent Order Prymnesiales (Haptophyceae).</title>
        <authorList>
            <person name="Hovde B.T."/>
            <person name="Deodato C.R."/>
            <person name="Hunsperger H.M."/>
            <person name="Ryken S.A."/>
            <person name="Yost W."/>
            <person name="Jha R.K."/>
            <person name="Patterson J."/>
            <person name="Monnat R.J. Jr."/>
            <person name="Barlow S.B."/>
            <person name="Starkenburg S.R."/>
            <person name="Cattolico R.A."/>
        </authorList>
    </citation>
    <scope>NUCLEOTIDE SEQUENCE</scope>
    <source>
        <strain evidence="4">CCMP291</strain>
    </source>
</reference>
<dbReference type="SUPFAM" id="SSF52047">
    <property type="entry name" value="RNI-like"/>
    <property type="match status" value="1"/>
</dbReference>
<keyword evidence="1" id="KW-0677">Repeat</keyword>
<keyword evidence="4" id="KW-1185">Reference proteome</keyword>
<evidence type="ECO:0000256" key="1">
    <source>
        <dbReference type="ARBA" id="ARBA00022737"/>
    </source>
</evidence>
<dbReference type="OrthoDB" id="120976at2759"/>
<evidence type="ECO:0000313" key="3">
    <source>
        <dbReference type="EMBL" id="KOO23318.1"/>
    </source>
</evidence>
<protein>
    <submittedName>
        <fullName evidence="3">Protein nlrc3</fullName>
    </submittedName>
</protein>
<dbReference type="Proteomes" id="UP000037460">
    <property type="component" value="Unassembled WGS sequence"/>
</dbReference>
<dbReference type="SUPFAM" id="SSF55785">
    <property type="entry name" value="PYP-like sensor domain (PAS domain)"/>
    <property type="match status" value="1"/>
</dbReference>
<dbReference type="InterPro" id="IPR032675">
    <property type="entry name" value="LRR_dom_sf"/>
</dbReference>